<protein>
    <submittedName>
        <fullName evidence="3">C6 transcription factor, putative (AFU_orthologue AFUA_3G10160)</fullName>
    </submittedName>
</protein>
<dbReference type="HOGENOM" id="CLU_007381_1_0_1"/>
<name>Q5B3A9_EMENI</name>
<dbReference type="eggNOG" id="ENOG502SKSN">
    <property type="taxonomic scope" value="Eukaryota"/>
</dbReference>
<evidence type="ECO:0000313" key="3">
    <source>
        <dbReference type="EMBL" id="CBF76368.1"/>
    </source>
</evidence>
<dbReference type="EMBL" id="BN001303">
    <property type="protein sequence ID" value="CBF76368.1"/>
    <property type="molecule type" value="Genomic_DNA"/>
</dbReference>
<evidence type="ECO:0000313" key="4">
    <source>
        <dbReference type="Proteomes" id="UP000000560"/>
    </source>
</evidence>
<sequence length="1167" mass="133281">MTRCPSPVRLLCLHCRSSLRPPFAVVRSPWPATPRSGWKLQWSKQYSVGAKRSVFDSEFLKDLNRLNPPERRVPEWHRKRVKPWITFLEEFLRRNPKSAEAHSASNQSSGITRKSFAETIDLARHLNAARTELDRDLLAHTGYKLNNWSMVYAILNGLLDAAEAVAAASSSRRGVVEDRAISLGISLDKLTDVDLFSSPFPRTSDIVGLETLDSLTYRPFSRDYYMLLMAEVWKSLGIITIYAADTSPAKSKLAMSVVYRILARLHHSGLVSERVYKYTTPDTYQATFRPPGMYLLSTHIMDVLSDAAWTVHEAEVAAEAAAAGKDAPFLPAKINIKELGHEIWLEFILWCCVEHGHINEGTWLLERLIRRKGWKFQSWTPLLHEEKALRNTIINREVSTWPSPESANVASEPPKRTDPPSLFHGLGKQTISVEIVTALLDNLPNLIHMGMGTGGVPAPEILRHIDNLKFAITSATTSESEFLSTTKTVNWFTTRVIESGGLIPEVDPQTFDNLLKLTPHVVPPWSNGMCPVEEDTLAALDQSQLYDDTCAFTGLIEYNLKYHSSHRFTGNALNLFARLQAVMDTCKMRRLDDFFSSRLKDDRANLPFTYDGLLSFESSIPQLSNVTLAHLFDLITVSRAFAFGEWLLLSDDIDGPTVPVNAYGDQALAPSLLRFAAATKNDNIGESVVRSLSQPVSLNTLRAILNYRITMHQWDQVISTLKYIRDNRIKTWAHSNIAAIAAEIIRLDHALIMSSEKSNSPSTSNSDIEINLAEAKKVLYRILFGEFDENPWRKRRNPNFQAHTLISFTRLFRHLPSPSLHEIAGSVFESEYVPMYRLPYIPSPPFHTILAAIAETQGTAAAKKVYKRFCVSYNSPEFSRLVVGGITRFYEKAERDFRRGDPNFDAEYFHHLQKKLVLPNPNTVRILTQAAIREYQAATVEMEAEVRSWSESLIPSSEGTAAEQYYDRTLSPRSTDAGASLSSNGTPPPLSPRERKDEAEKTLIFCIKRFKVFHMSDAEIAREVGEEFYSNYQRANADRREWDRRTKSDLKRNLERREKLKERLEEAEETLEDIKKDARAKRKERRKLWQKTQKLKEKLKKSEKAQNDVKLNVLLNMTRRERDRACDGNQEQKRQPLFLPRARSEMRRMRRERGIMRRESWRGQTPR</sequence>
<feature type="coiled-coil region" evidence="1">
    <location>
        <begin position="1047"/>
        <end position="1084"/>
    </location>
</feature>
<feature type="region of interest" description="Disordered" evidence="2">
    <location>
        <begin position="971"/>
        <end position="997"/>
    </location>
</feature>
<reference evidence="4" key="1">
    <citation type="journal article" date="2005" name="Nature">
        <title>Sequencing of Aspergillus nidulans and comparative analysis with A. fumigatus and A. oryzae.</title>
        <authorList>
            <person name="Galagan J.E."/>
            <person name="Calvo S.E."/>
            <person name="Cuomo C."/>
            <person name="Ma L.J."/>
            <person name="Wortman J.R."/>
            <person name="Batzoglou S."/>
            <person name="Lee S.I."/>
            <person name="Basturkmen M."/>
            <person name="Spevak C.C."/>
            <person name="Clutterbuck J."/>
            <person name="Kapitonov V."/>
            <person name="Jurka J."/>
            <person name="Scazzocchio C."/>
            <person name="Farman M."/>
            <person name="Butler J."/>
            <person name="Purcell S."/>
            <person name="Harris S."/>
            <person name="Braus G.H."/>
            <person name="Draht O."/>
            <person name="Busch S."/>
            <person name="D'Enfert C."/>
            <person name="Bouchier C."/>
            <person name="Goldman G.H."/>
            <person name="Bell-Pedersen D."/>
            <person name="Griffiths-Jones S."/>
            <person name="Doonan J.H."/>
            <person name="Yu J."/>
            <person name="Vienken K."/>
            <person name="Pain A."/>
            <person name="Freitag M."/>
            <person name="Selker E.U."/>
            <person name="Archer D.B."/>
            <person name="Penalva M.A."/>
            <person name="Oakley B.R."/>
            <person name="Momany M."/>
            <person name="Tanaka T."/>
            <person name="Kumagai T."/>
            <person name="Asai K."/>
            <person name="Machida M."/>
            <person name="Nierman W.C."/>
            <person name="Denning D.W."/>
            <person name="Caddick M."/>
            <person name="Hynes M."/>
            <person name="Paoletti M."/>
            <person name="Fischer R."/>
            <person name="Miller B."/>
            <person name="Dyer P."/>
            <person name="Sachs M.S."/>
            <person name="Osmani S.A."/>
            <person name="Birren B.W."/>
        </authorList>
    </citation>
    <scope>NUCLEOTIDE SEQUENCE [LARGE SCALE GENOMIC DNA]</scope>
    <source>
        <strain evidence="4">FGSC A4 / ATCC 38163 / CBS 112.46 / NRRL 194 / M139</strain>
    </source>
</reference>
<dbReference type="STRING" id="227321.Q5B3A9"/>
<organism evidence="3 4">
    <name type="scientific">Emericella nidulans (strain FGSC A4 / ATCC 38163 / CBS 112.46 / NRRL 194 / M139)</name>
    <name type="common">Aspergillus nidulans</name>
    <dbReference type="NCBI Taxonomy" id="227321"/>
    <lineage>
        <taxon>Eukaryota</taxon>
        <taxon>Fungi</taxon>
        <taxon>Dikarya</taxon>
        <taxon>Ascomycota</taxon>
        <taxon>Pezizomycotina</taxon>
        <taxon>Eurotiomycetes</taxon>
        <taxon>Eurotiomycetidae</taxon>
        <taxon>Eurotiales</taxon>
        <taxon>Aspergillaceae</taxon>
        <taxon>Aspergillus</taxon>
        <taxon>Aspergillus subgen. Nidulantes</taxon>
    </lineage>
</organism>
<reference evidence="4" key="2">
    <citation type="journal article" date="2009" name="Fungal Genet. Biol.">
        <title>The 2008 update of the Aspergillus nidulans genome annotation: a community effort.</title>
        <authorList>
            <person name="Wortman J.R."/>
            <person name="Gilsenan J.M."/>
            <person name="Joardar V."/>
            <person name="Deegan J."/>
            <person name="Clutterbuck J."/>
            <person name="Andersen M.R."/>
            <person name="Archer D."/>
            <person name="Bencina M."/>
            <person name="Braus G."/>
            <person name="Coutinho P."/>
            <person name="von Dohren H."/>
            <person name="Doonan J."/>
            <person name="Driessen A.J."/>
            <person name="Durek P."/>
            <person name="Espeso E."/>
            <person name="Fekete E."/>
            <person name="Flipphi M."/>
            <person name="Estrada C.G."/>
            <person name="Geysens S."/>
            <person name="Goldman G."/>
            <person name="de Groot P.W."/>
            <person name="Hansen K."/>
            <person name="Harris S.D."/>
            <person name="Heinekamp T."/>
            <person name="Helmstaedt K."/>
            <person name="Henrissat B."/>
            <person name="Hofmann G."/>
            <person name="Homan T."/>
            <person name="Horio T."/>
            <person name="Horiuchi H."/>
            <person name="James S."/>
            <person name="Jones M."/>
            <person name="Karaffa L."/>
            <person name="Karanyi Z."/>
            <person name="Kato M."/>
            <person name="Keller N."/>
            <person name="Kelly D.E."/>
            <person name="Kiel J.A."/>
            <person name="Kim J.M."/>
            <person name="van der Klei I.J."/>
            <person name="Klis F.M."/>
            <person name="Kovalchuk A."/>
            <person name="Krasevec N."/>
            <person name="Kubicek C.P."/>
            <person name="Liu B."/>
            <person name="Maccabe A."/>
            <person name="Meyer V."/>
            <person name="Mirabito P."/>
            <person name="Miskei M."/>
            <person name="Mos M."/>
            <person name="Mullins J."/>
            <person name="Nelson D.R."/>
            <person name="Nielsen J."/>
            <person name="Oakley B.R."/>
            <person name="Osmani S.A."/>
            <person name="Pakula T."/>
            <person name="Paszewski A."/>
            <person name="Paulsen I."/>
            <person name="Pilsyk S."/>
            <person name="Pocsi I."/>
            <person name="Punt P.J."/>
            <person name="Ram A.F."/>
            <person name="Ren Q."/>
            <person name="Robellet X."/>
            <person name="Robson G."/>
            <person name="Seiboth B."/>
            <person name="van Solingen P."/>
            <person name="Specht T."/>
            <person name="Sun J."/>
            <person name="Taheri-Talesh N."/>
            <person name="Takeshita N."/>
            <person name="Ussery D."/>
            <person name="vanKuyk P.A."/>
            <person name="Visser H."/>
            <person name="van de Vondervoort P.J."/>
            <person name="de Vries R.P."/>
            <person name="Walton J."/>
            <person name="Xiang X."/>
            <person name="Xiong Y."/>
            <person name="Zeng A.P."/>
            <person name="Brandt B.W."/>
            <person name="Cornell M.J."/>
            <person name="van den Hondel C.A."/>
            <person name="Visser J."/>
            <person name="Oliver S.G."/>
            <person name="Turner G."/>
        </authorList>
    </citation>
    <scope>GENOME REANNOTATION</scope>
    <source>
        <strain evidence="4">FGSC A4 / ATCC 38163 / CBS 112.46 / NRRL 194 / M139</strain>
    </source>
</reference>
<proteinExistence type="predicted"/>
<keyword evidence="1" id="KW-0175">Coiled coil</keyword>
<dbReference type="Proteomes" id="UP000000560">
    <property type="component" value="Chromosome III"/>
</dbReference>
<dbReference type="GeneID" id="2872771"/>
<accession>Q5B3A9</accession>
<evidence type="ECO:0000256" key="1">
    <source>
        <dbReference type="SAM" id="Coils"/>
    </source>
</evidence>
<dbReference type="OrthoDB" id="5341924at2759"/>
<dbReference type="RefSeq" id="XP_662575.1">
    <property type="nucleotide sequence ID" value="XM_657483.1"/>
</dbReference>
<feature type="compositionally biased region" description="Basic and acidic residues" evidence="2">
    <location>
        <begin position="1122"/>
        <end position="1134"/>
    </location>
</feature>
<dbReference type="VEuPathDB" id="FungiDB:AN4971"/>
<dbReference type="KEGG" id="ani:ANIA_04971"/>
<feature type="compositionally biased region" description="Basic and acidic residues" evidence="2">
    <location>
        <begin position="1142"/>
        <end position="1161"/>
    </location>
</feature>
<dbReference type="OMA" id="WLELILW"/>
<feature type="region of interest" description="Disordered" evidence="2">
    <location>
        <begin position="1122"/>
        <end position="1167"/>
    </location>
</feature>
<gene>
    <name evidence="3" type="ORF">ANIA_04971</name>
</gene>
<accession>C8V900</accession>
<evidence type="ECO:0000256" key="2">
    <source>
        <dbReference type="SAM" id="MobiDB-lite"/>
    </source>
</evidence>
<keyword evidence="4" id="KW-1185">Reference proteome</keyword>
<dbReference type="InParanoid" id="Q5B3A9"/>
<dbReference type="AlphaFoldDB" id="Q5B3A9"/>